<sequence>MVVQKRIYVGNLVNDPESCLQALETRFSKFGRCTSGFEAHDSFAYIDMEFGDDSGFTKLKSSFNHVKFKGNDLKVDAARPRWQWEEQKKKDDEEEPIKRKQMIKRHWEYYKKMENIGMSWEDRIQMIPGRHRTTKRNKHQMRNITFRVDVNGSLKVYKCYKQKLWGYERDKESQDLVYKFVNGKWRNGWDHIVDRLNYTRSKGVFNSEPVKEGGQEAEEEEEEENNGEKERTGKVLEDMFKSFDFDKPMTDDEAIPEKPDNEAPADKDGDEYEMEDEEDGEEEDEPIPKFGEGNKTETLRSLFDPQENHPFKLITESDDDIDHDKDVEQQDVVAEPEFVRQESLAPKKSTALFFPHFDSPFLSGQTQLNKLPAFQPDLQSWQDQFWDQRVDWIKEMKRKRKDALRQLAKKKSKNNVSILV</sequence>
<dbReference type="SUPFAM" id="SSF54928">
    <property type="entry name" value="RNA-binding domain, RBD"/>
    <property type="match status" value="1"/>
</dbReference>
<organism evidence="4 5">
    <name type="scientific">Zygosaccharomyces rouxii</name>
    <dbReference type="NCBI Taxonomy" id="4956"/>
    <lineage>
        <taxon>Eukaryota</taxon>
        <taxon>Fungi</taxon>
        <taxon>Dikarya</taxon>
        <taxon>Ascomycota</taxon>
        <taxon>Saccharomycotina</taxon>
        <taxon>Saccharomycetes</taxon>
        <taxon>Saccharomycetales</taxon>
        <taxon>Saccharomycetaceae</taxon>
        <taxon>Zygosaccharomyces</taxon>
    </lineage>
</organism>
<evidence type="ECO:0000256" key="2">
    <source>
        <dbReference type="SAM" id="MobiDB-lite"/>
    </source>
</evidence>
<feature type="compositionally biased region" description="Acidic residues" evidence="2">
    <location>
        <begin position="215"/>
        <end position="225"/>
    </location>
</feature>
<dbReference type="Proteomes" id="UP000187013">
    <property type="component" value="Unassembled WGS sequence"/>
</dbReference>
<dbReference type="InterPro" id="IPR000504">
    <property type="entry name" value="RRM_dom"/>
</dbReference>
<dbReference type="InterPro" id="IPR012677">
    <property type="entry name" value="Nucleotide-bd_a/b_plait_sf"/>
</dbReference>
<evidence type="ECO:0000313" key="4">
    <source>
        <dbReference type="EMBL" id="GAV52867.1"/>
    </source>
</evidence>
<accession>A0A1Q3AAY5</accession>
<evidence type="ECO:0000313" key="5">
    <source>
        <dbReference type="Proteomes" id="UP000187013"/>
    </source>
</evidence>
<keyword evidence="1" id="KW-0694">RNA-binding</keyword>
<feature type="region of interest" description="Disordered" evidence="2">
    <location>
        <begin position="205"/>
        <end position="295"/>
    </location>
</feature>
<dbReference type="InterPro" id="IPR035979">
    <property type="entry name" value="RBD_domain_sf"/>
</dbReference>
<gene>
    <name evidence="4" type="ORF">ZYGR_0AI01490</name>
</gene>
<protein>
    <recommendedName>
        <fullName evidence="3">RRM domain-containing protein</fullName>
    </recommendedName>
</protein>
<dbReference type="EMBL" id="BDGX01000035">
    <property type="protein sequence ID" value="GAV52867.1"/>
    <property type="molecule type" value="Genomic_DNA"/>
</dbReference>
<dbReference type="PROSITE" id="PS50102">
    <property type="entry name" value="RRM"/>
    <property type="match status" value="1"/>
</dbReference>
<name>A0A1Q3AAY5_ZYGRO</name>
<reference evidence="4 5" key="1">
    <citation type="submission" date="2016-08" db="EMBL/GenBank/DDBJ databases">
        <title>Draft genome sequence of allopolyploid Zygosaccharomyces rouxii.</title>
        <authorList>
            <person name="Watanabe J."/>
            <person name="Uehara K."/>
            <person name="Mogi Y."/>
            <person name="Tsukioka Y."/>
        </authorList>
    </citation>
    <scope>NUCLEOTIDE SEQUENCE [LARGE SCALE GENOMIC DNA]</scope>
    <source>
        <strain evidence="4 5">NBRC 110957</strain>
    </source>
</reference>
<evidence type="ECO:0000259" key="3">
    <source>
        <dbReference type="PROSITE" id="PS50102"/>
    </source>
</evidence>
<dbReference type="Gene3D" id="3.30.70.330">
    <property type="match status" value="1"/>
</dbReference>
<feature type="compositionally biased region" description="Basic and acidic residues" evidence="2">
    <location>
        <begin position="226"/>
        <end position="267"/>
    </location>
</feature>
<dbReference type="OrthoDB" id="21643at2759"/>
<proteinExistence type="predicted"/>
<dbReference type="GO" id="GO:0003723">
    <property type="term" value="F:RNA binding"/>
    <property type="evidence" value="ECO:0007669"/>
    <property type="project" value="UniProtKB-UniRule"/>
</dbReference>
<dbReference type="AlphaFoldDB" id="A0A1Q3AAY5"/>
<feature type="domain" description="RRM" evidence="3">
    <location>
        <begin position="5"/>
        <end position="80"/>
    </location>
</feature>
<evidence type="ECO:0000256" key="1">
    <source>
        <dbReference type="PROSITE-ProRule" id="PRU00176"/>
    </source>
</evidence>
<comment type="caution">
    <text evidence="4">The sequence shown here is derived from an EMBL/GenBank/DDBJ whole genome shotgun (WGS) entry which is preliminary data.</text>
</comment>
<feature type="region of interest" description="Disordered" evidence="2">
    <location>
        <begin position="304"/>
        <end position="323"/>
    </location>
</feature>
<feature type="compositionally biased region" description="Acidic residues" evidence="2">
    <location>
        <begin position="268"/>
        <end position="285"/>
    </location>
</feature>